<keyword evidence="2" id="KW-0489">Methyltransferase</keyword>
<proteinExistence type="predicted"/>
<comment type="caution">
    <text evidence="2">The sequence shown here is derived from an EMBL/GenBank/DDBJ whole genome shotgun (WGS) entry which is preliminary data.</text>
</comment>
<dbReference type="AlphaFoldDB" id="A0A366E9P9"/>
<dbReference type="Proteomes" id="UP000252254">
    <property type="component" value="Unassembled WGS sequence"/>
</dbReference>
<reference evidence="2 3" key="1">
    <citation type="submission" date="2018-06" db="EMBL/GenBank/DDBJ databases">
        <title>Genomic Encyclopedia of Type Strains, Phase IV (KMG-IV): sequencing the most valuable type-strain genomes for metagenomic binning, comparative biology and taxonomic classification.</title>
        <authorList>
            <person name="Goeker M."/>
        </authorList>
    </citation>
    <scope>NUCLEOTIDE SEQUENCE [LARGE SCALE GENOMIC DNA]</scope>
    <source>
        <strain evidence="2 3">DSM 15140</strain>
    </source>
</reference>
<dbReference type="InterPro" id="IPR010719">
    <property type="entry name" value="MnmM_MeTrfase"/>
</dbReference>
<protein>
    <submittedName>
        <fullName evidence="2">Putative rRNA methylase</fullName>
    </submittedName>
</protein>
<evidence type="ECO:0000313" key="2">
    <source>
        <dbReference type="EMBL" id="RBO98138.1"/>
    </source>
</evidence>
<keyword evidence="1" id="KW-0175">Coiled coil</keyword>
<dbReference type="CDD" id="cd02440">
    <property type="entry name" value="AdoMet_MTases"/>
    <property type="match status" value="1"/>
</dbReference>
<dbReference type="RefSeq" id="WP_113869008.1">
    <property type="nucleotide sequence ID" value="NZ_BAABQN010000014.1"/>
</dbReference>
<feature type="coiled-coil region" evidence="1">
    <location>
        <begin position="50"/>
        <end position="77"/>
    </location>
</feature>
<sequence>MLKPVIPFAHELLEQVIKPGDLAVDATCGNGNDTLFLSQVTGQTGKVLAFDVQEQAIEETKNKLAQHNQTNVELHLDGHENIDNYLQKEQQGQVAGAIFNLGYLPKSDKTIITKAATTIEAVSILAANLKPGGRIVLVVYHGHPGGAEEKDALYDHLTALDQAHYRVLQYGFINQINQPPFILAIEKK</sequence>
<evidence type="ECO:0000313" key="3">
    <source>
        <dbReference type="Proteomes" id="UP000252254"/>
    </source>
</evidence>
<dbReference type="EMBL" id="QNRI01000006">
    <property type="protein sequence ID" value="RBO98138.1"/>
    <property type="molecule type" value="Genomic_DNA"/>
</dbReference>
<accession>A0A366E9P9</accession>
<dbReference type="STRING" id="200904.GCA_900168775_00979"/>
<keyword evidence="2" id="KW-0808">Transferase</keyword>
<dbReference type="PANTHER" id="PTHR35276:SF1">
    <property type="entry name" value="TRNA (MNM(5)S(2)U34)-METHYLTRANSFERASE, CHLOROPLASTIC"/>
    <property type="match status" value="1"/>
</dbReference>
<dbReference type="PANTHER" id="PTHR35276">
    <property type="entry name" value="S-ADENOSYL-L-METHIONINE-DEPENDENT METHYLTRANSFERASES SUPERFAMILY PROTEIN"/>
    <property type="match status" value="1"/>
</dbReference>
<evidence type="ECO:0000256" key="1">
    <source>
        <dbReference type="SAM" id="Coils"/>
    </source>
</evidence>
<dbReference type="Gene3D" id="3.40.50.150">
    <property type="entry name" value="Vaccinia Virus protein VP39"/>
    <property type="match status" value="1"/>
</dbReference>
<dbReference type="GO" id="GO:0032259">
    <property type="term" value="P:methylation"/>
    <property type="evidence" value="ECO:0007669"/>
    <property type="project" value="UniProtKB-KW"/>
</dbReference>
<dbReference type="OrthoDB" id="9792989at2"/>
<organism evidence="2 3">
    <name type="scientific">Paraliobacillus ryukyuensis</name>
    <dbReference type="NCBI Taxonomy" id="200904"/>
    <lineage>
        <taxon>Bacteria</taxon>
        <taxon>Bacillati</taxon>
        <taxon>Bacillota</taxon>
        <taxon>Bacilli</taxon>
        <taxon>Bacillales</taxon>
        <taxon>Bacillaceae</taxon>
        <taxon>Paraliobacillus</taxon>
    </lineage>
</organism>
<name>A0A366E9P9_9BACI</name>
<keyword evidence="3" id="KW-1185">Reference proteome</keyword>
<gene>
    <name evidence="2" type="ORF">DES48_106161</name>
</gene>
<dbReference type="GO" id="GO:0008168">
    <property type="term" value="F:methyltransferase activity"/>
    <property type="evidence" value="ECO:0007669"/>
    <property type="project" value="UniProtKB-KW"/>
</dbReference>
<dbReference type="Pfam" id="PF06962">
    <property type="entry name" value="rRNA_methylase"/>
    <property type="match status" value="1"/>
</dbReference>
<dbReference type="InterPro" id="IPR029063">
    <property type="entry name" value="SAM-dependent_MTases_sf"/>
</dbReference>
<dbReference type="SUPFAM" id="SSF53335">
    <property type="entry name" value="S-adenosyl-L-methionine-dependent methyltransferases"/>
    <property type="match status" value="1"/>
</dbReference>